<dbReference type="RefSeq" id="WP_013681929.1">
    <property type="nucleotide sequence ID" value="NC_015318.1"/>
</dbReference>
<sequence length="661" mass="75562">MKSRKGSKLKVKPKSFGPVEDFESFVKPDWWKDLFNPLYLISDGDVVEDSEITKSEVDLVVKALGIKPEDKVLDLCCGQGRHSIELASRGFLNVEGLDRSRYLIQKARKESEKRALGIKFREGDARKLPYKTDTFDAVLILGNSFGYFESEDEDLKVLKEVLRVLKPWGKVLLDVVGGEYLKSNLQNRSWEWVDNRFFVCRERSLSTDGKRIITREIIAHKEKGIMADQFYSVRLYSKEKLQELLKKSGFDDVEFHSTLSVSSKRNQDLGMMGHRIIVTALTKKQWTFTKVKDASLKTVAVVMGDPNKPDNMKPNGIFDEDDFYTIDELKKALNELKNYRFIYVNNHDTLISDLIKLKPKIDFVFNLCDEGFNNEPTKELYIPALLEMLNIPYTGSNPQCLAYCYDKSLIRGVAKEMGIPVPKGILVTPDKTVLELPFNFPAIVKPNFGDSSFGITKKSVVYTMDELIEVLSEIKEQFGHDKPVLIEEFLTGSDLTIGIIGNISGNYKILPIIEEDYSKLPDDLPKICGYEAKWLPGSPYWNNTSRLAQLDEETERIIVESSLKLWERLNVNDYCRFDWRLDSESKPKLLEVNPNPGWCWDGHLAKMAKIAGISYGEMLNMILEAAAERFESSKTREIKNDTHLTQAINVRLTNINLAYGR</sequence>
<name>F2LVV4_HIPMA</name>
<dbReference type="PANTHER" id="PTHR23132">
    <property type="entry name" value="D-ALANINE--D-ALANINE LIGASE"/>
    <property type="match status" value="1"/>
</dbReference>
<dbReference type="SUPFAM" id="SSF53335">
    <property type="entry name" value="S-adenosyl-L-methionine-dependent methyltransferases"/>
    <property type="match status" value="1"/>
</dbReference>
<dbReference type="PROSITE" id="PS50975">
    <property type="entry name" value="ATP_GRASP"/>
    <property type="match status" value="1"/>
</dbReference>
<organism evidence="6 7">
    <name type="scientific">Hippea maritima (strain ATCC 700847 / DSM 10411 / MH2)</name>
    <dbReference type="NCBI Taxonomy" id="760142"/>
    <lineage>
        <taxon>Bacteria</taxon>
        <taxon>Pseudomonadati</taxon>
        <taxon>Campylobacterota</taxon>
        <taxon>Desulfurellia</taxon>
        <taxon>Desulfurellales</taxon>
        <taxon>Hippeaceae</taxon>
        <taxon>Hippea</taxon>
    </lineage>
</organism>
<feature type="domain" description="ATP-grasp" evidence="5">
    <location>
        <begin position="411"/>
        <end position="624"/>
    </location>
</feature>
<dbReference type="InterPro" id="IPR013815">
    <property type="entry name" value="ATP_grasp_subdomain_1"/>
</dbReference>
<dbReference type="GO" id="GO:0008168">
    <property type="term" value="F:methyltransferase activity"/>
    <property type="evidence" value="ECO:0007669"/>
    <property type="project" value="UniProtKB-KW"/>
</dbReference>
<keyword evidence="2" id="KW-0436">Ligase</keyword>
<dbReference type="Pfam" id="PF13649">
    <property type="entry name" value="Methyltransf_25"/>
    <property type="match status" value="1"/>
</dbReference>
<proteinExistence type="inferred from homology"/>
<evidence type="ECO:0000256" key="1">
    <source>
        <dbReference type="ARBA" id="ARBA00010871"/>
    </source>
</evidence>
<keyword evidence="6" id="KW-0808">Transferase</keyword>
<evidence type="ECO:0000259" key="5">
    <source>
        <dbReference type="PROSITE" id="PS50975"/>
    </source>
</evidence>
<dbReference type="InParanoid" id="F2LVV4"/>
<dbReference type="GO" id="GO:0032259">
    <property type="term" value="P:methylation"/>
    <property type="evidence" value="ECO:0007669"/>
    <property type="project" value="UniProtKB-KW"/>
</dbReference>
<dbReference type="InterPro" id="IPR029063">
    <property type="entry name" value="SAM-dependent_MTases_sf"/>
</dbReference>
<protein>
    <submittedName>
        <fullName evidence="6">Methyltransferase type 11</fullName>
    </submittedName>
</protein>
<dbReference type="Gene3D" id="3.30.1490.20">
    <property type="entry name" value="ATP-grasp fold, A domain"/>
    <property type="match status" value="1"/>
</dbReference>
<dbReference type="Proteomes" id="UP000008139">
    <property type="component" value="Chromosome"/>
</dbReference>
<dbReference type="InterPro" id="IPR011095">
    <property type="entry name" value="Dala_Dala_lig_C"/>
</dbReference>
<comment type="similarity">
    <text evidence="1">Belongs to the D-alanine--D-alanine ligase family.</text>
</comment>
<dbReference type="SUPFAM" id="SSF52440">
    <property type="entry name" value="PreATP-grasp domain"/>
    <property type="match status" value="1"/>
</dbReference>
<reference evidence="6 7" key="1">
    <citation type="journal article" date="2011" name="Stand. Genomic Sci.">
        <title>Complete genome sequence of the thermophilic sulfur-reducer Hippea maritima type strain (MH(2)).</title>
        <authorList>
            <person name="Huntemann M."/>
            <person name="Lu M."/>
            <person name="Nolan M."/>
            <person name="Lapidus A."/>
            <person name="Lucas S."/>
            <person name="Hammon N."/>
            <person name="Deshpande S."/>
            <person name="Cheng J.F."/>
            <person name="Tapia R."/>
            <person name="Han C."/>
            <person name="Goodwin L."/>
            <person name="Pitluck S."/>
            <person name="Liolios K."/>
            <person name="Pagani I."/>
            <person name="Ivanova N."/>
            <person name="Ovchinikova G."/>
            <person name="Pati A."/>
            <person name="Chen A."/>
            <person name="Palaniappan K."/>
            <person name="Land M."/>
            <person name="Hauser L."/>
            <person name="Jeffries C.D."/>
            <person name="Detter J.C."/>
            <person name="Brambilla E.M."/>
            <person name="Rohde M."/>
            <person name="Spring S."/>
            <person name="Goker M."/>
            <person name="Woyke T."/>
            <person name="Bristow J."/>
            <person name="Eisen J.A."/>
            <person name="Markowitz V."/>
            <person name="Hugenholtz P."/>
            <person name="Kyrpides N.C."/>
            <person name="Klenk H.P."/>
            <person name="Mavromatis K."/>
        </authorList>
    </citation>
    <scope>NUCLEOTIDE SEQUENCE [LARGE SCALE GENOMIC DNA]</scope>
    <source>
        <strain evidence="7">ATCC 700847 / DSM 10411 / MH2</strain>
    </source>
</reference>
<dbReference type="Gene3D" id="3.30.470.20">
    <property type="entry name" value="ATP-grasp fold, B domain"/>
    <property type="match status" value="1"/>
</dbReference>
<dbReference type="eggNOG" id="COG2226">
    <property type="taxonomic scope" value="Bacteria"/>
</dbReference>
<keyword evidence="4" id="KW-0067">ATP-binding</keyword>
<dbReference type="PANTHER" id="PTHR23132:SF23">
    <property type="entry name" value="D-ALANINE--D-ALANINE LIGASE B"/>
    <property type="match status" value="1"/>
</dbReference>
<keyword evidence="7" id="KW-1185">Reference proteome</keyword>
<reference evidence="7" key="2">
    <citation type="submission" date="2011-03" db="EMBL/GenBank/DDBJ databases">
        <title>The complete genome of Hippea maritima DSM 10411.</title>
        <authorList>
            <consortium name="US DOE Joint Genome Institute (JGI-PGF)"/>
            <person name="Lucas S."/>
            <person name="Copeland A."/>
            <person name="Lapidus A."/>
            <person name="Bruce D."/>
            <person name="Goodwin L."/>
            <person name="Pitluck S."/>
            <person name="Peters L."/>
            <person name="Kyrpides N."/>
            <person name="Mavromatis K."/>
            <person name="Pagani I."/>
            <person name="Ivanova N."/>
            <person name="Mikhailova N."/>
            <person name="Lu M."/>
            <person name="Detter J.C."/>
            <person name="Tapia R."/>
            <person name="Han C."/>
            <person name="Land M."/>
            <person name="Hauser L."/>
            <person name="Markowitz V."/>
            <person name="Cheng J.-F."/>
            <person name="Hugenholtz P."/>
            <person name="Woyke T."/>
            <person name="Wu D."/>
            <person name="Spring S."/>
            <person name="Schroeder M."/>
            <person name="Brambilla E."/>
            <person name="Klenk H.-P."/>
            <person name="Eisen J.A."/>
        </authorList>
    </citation>
    <scope>NUCLEOTIDE SEQUENCE [LARGE SCALE GENOMIC DNA]</scope>
    <source>
        <strain evidence="7">ATCC 700847 / DSM 10411 / MH2</strain>
    </source>
</reference>
<dbReference type="SUPFAM" id="SSF56059">
    <property type="entry name" value="Glutathione synthetase ATP-binding domain-like"/>
    <property type="match status" value="1"/>
</dbReference>
<gene>
    <name evidence="6" type="ordered locus">Hipma_0919</name>
</gene>
<dbReference type="GO" id="GO:0071555">
    <property type="term" value="P:cell wall organization"/>
    <property type="evidence" value="ECO:0007669"/>
    <property type="project" value="UniProtKB-KW"/>
</dbReference>
<dbReference type="GO" id="GO:0008716">
    <property type="term" value="F:D-alanine-D-alanine ligase activity"/>
    <property type="evidence" value="ECO:0007669"/>
    <property type="project" value="InterPro"/>
</dbReference>
<dbReference type="OrthoDB" id="9813261at2"/>
<dbReference type="InterPro" id="IPR041698">
    <property type="entry name" value="Methyltransf_25"/>
</dbReference>
<keyword evidence="3" id="KW-0961">Cell wall biogenesis/degradation</keyword>
<dbReference type="HOGENOM" id="CLU_430627_0_0_7"/>
<keyword evidence="6" id="KW-0489">Methyltransferase</keyword>
<dbReference type="CDD" id="cd02440">
    <property type="entry name" value="AdoMet_MTases"/>
    <property type="match status" value="1"/>
</dbReference>
<evidence type="ECO:0000313" key="6">
    <source>
        <dbReference type="EMBL" id="AEA33888.1"/>
    </source>
</evidence>
<dbReference type="InterPro" id="IPR016185">
    <property type="entry name" value="PreATP-grasp_dom_sf"/>
</dbReference>
<dbReference type="AlphaFoldDB" id="F2LVV4"/>
<dbReference type="eggNOG" id="COG1181">
    <property type="taxonomic scope" value="Bacteria"/>
</dbReference>
<accession>F2LVV4</accession>
<dbReference type="Gene3D" id="3.40.50.150">
    <property type="entry name" value="Vaccinia Virus protein VP39"/>
    <property type="match status" value="1"/>
</dbReference>
<dbReference type="GO" id="GO:0046872">
    <property type="term" value="F:metal ion binding"/>
    <property type="evidence" value="ECO:0007669"/>
    <property type="project" value="InterPro"/>
</dbReference>
<evidence type="ECO:0000313" key="7">
    <source>
        <dbReference type="Proteomes" id="UP000008139"/>
    </source>
</evidence>
<dbReference type="STRING" id="760142.Hipma_0919"/>
<keyword evidence="4" id="KW-0547">Nucleotide-binding</keyword>
<dbReference type="Pfam" id="PF07478">
    <property type="entry name" value="Dala_Dala_lig_C"/>
    <property type="match status" value="1"/>
</dbReference>
<evidence type="ECO:0000256" key="2">
    <source>
        <dbReference type="ARBA" id="ARBA00022598"/>
    </source>
</evidence>
<dbReference type="Gene3D" id="2.20.25.110">
    <property type="entry name" value="S-adenosyl-L-methionine-dependent methyltransferases"/>
    <property type="match status" value="1"/>
</dbReference>
<evidence type="ECO:0000256" key="3">
    <source>
        <dbReference type="ARBA" id="ARBA00023316"/>
    </source>
</evidence>
<dbReference type="EMBL" id="CP002606">
    <property type="protein sequence ID" value="AEA33888.1"/>
    <property type="molecule type" value="Genomic_DNA"/>
</dbReference>
<dbReference type="FunFam" id="3.30.470.20:FF:000105">
    <property type="entry name" value="Predicted protein"/>
    <property type="match status" value="1"/>
</dbReference>
<evidence type="ECO:0000256" key="4">
    <source>
        <dbReference type="PROSITE-ProRule" id="PRU00409"/>
    </source>
</evidence>
<dbReference type="GO" id="GO:0005524">
    <property type="term" value="F:ATP binding"/>
    <property type="evidence" value="ECO:0007669"/>
    <property type="project" value="UniProtKB-UniRule"/>
</dbReference>
<dbReference type="InterPro" id="IPR011761">
    <property type="entry name" value="ATP-grasp"/>
</dbReference>
<dbReference type="KEGG" id="hmr:Hipma_0919"/>